<dbReference type="EMBL" id="RBII01000002">
    <property type="protein sequence ID" value="RKQ69023.1"/>
    <property type="molecule type" value="Genomic_DNA"/>
</dbReference>
<organism evidence="3 4">
    <name type="scientific">Litorimonas taeanensis</name>
    <dbReference type="NCBI Taxonomy" id="568099"/>
    <lineage>
        <taxon>Bacteria</taxon>
        <taxon>Pseudomonadati</taxon>
        <taxon>Pseudomonadota</taxon>
        <taxon>Alphaproteobacteria</taxon>
        <taxon>Maricaulales</taxon>
        <taxon>Robiginitomaculaceae</taxon>
    </lineage>
</organism>
<keyword evidence="1" id="KW-0597">Phosphoprotein</keyword>
<dbReference type="Proteomes" id="UP000282211">
    <property type="component" value="Unassembled WGS sequence"/>
</dbReference>
<proteinExistence type="predicted"/>
<dbReference type="AlphaFoldDB" id="A0A420WDF9"/>
<evidence type="ECO:0000313" key="3">
    <source>
        <dbReference type="EMBL" id="RKQ69023.1"/>
    </source>
</evidence>
<gene>
    <name evidence="3" type="ORF">DES40_1802</name>
</gene>
<protein>
    <submittedName>
        <fullName evidence="3">Response regulator receiver domain-containing protein</fullName>
    </submittedName>
</protein>
<keyword evidence="4" id="KW-1185">Reference proteome</keyword>
<reference evidence="3 4" key="1">
    <citation type="submission" date="2018-10" db="EMBL/GenBank/DDBJ databases">
        <title>Genomic Encyclopedia of Type Strains, Phase IV (KMG-IV): sequencing the most valuable type-strain genomes for metagenomic binning, comparative biology and taxonomic classification.</title>
        <authorList>
            <person name="Goeker M."/>
        </authorList>
    </citation>
    <scope>NUCLEOTIDE SEQUENCE [LARGE SCALE GENOMIC DNA]</scope>
    <source>
        <strain evidence="3 4">DSM 22008</strain>
    </source>
</reference>
<dbReference type="PROSITE" id="PS50110">
    <property type="entry name" value="RESPONSE_REGULATORY"/>
    <property type="match status" value="1"/>
</dbReference>
<dbReference type="PANTHER" id="PTHR44520">
    <property type="entry name" value="RESPONSE REGULATOR RCP1-RELATED"/>
    <property type="match status" value="1"/>
</dbReference>
<evidence type="ECO:0000256" key="1">
    <source>
        <dbReference type="PROSITE-ProRule" id="PRU00169"/>
    </source>
</evidence>
<evidence type="ECO:0000259" key="2">
    <source>
        <dbReference type="PROSITE" id="PS50110"/>
    </source>
</evidence>
<dbReference type="SUPFAM" id="SSF52172">
    <property type="entry name" value="CheY-like"/>
    <property type="match status" value="1"/>
</dbReference>
<dbReference type="GO" id="GO:0000160">
    <property type="term" value="P:phosphorelay signal transduction system"/>
    <property type="evidence" value="ECO:0007669"/>
    <property type="project" value="InterPro"/>
</dbReference>
<dbReference type="InterPro" id="IPR052893">
    <property type="entry name" value="TCS_response_regulator"/>
</dbReference>
<dbReference type="InterPro" id="IPR001789">
    <property type="entry name" value="Sig_transdc_resp-reg_receiver"/>
</dbReference>
<comment type="caution">
    <text evidence="3">The sequence shown here is derived from an EMBL/GenBank/DDBJ whole genome shotgun (WGS) entry which is preliminary data.</text>
</comment>
<accession>A0A420WDF9</accession>
<name>A0A420WDF9_9PROT</name>
<evidence type="ECO:0000313" key="4">
    <source>
        <dbReference type="Proteomes" id="UP000282211"/>
    </source>
</evidence>
<feature type="modified residue" description="4-aspartylphosphate" evidence="1">
    <location>
        <position position="56"/>
    </location>
</feature>
<sequence>MRTVMIVDDSEPDQYLAKDAIEEFDSSINILQAYDGQEALDLLMELPEQPHVIFLDINMPRMNGHEFLAEYETWENRSAVVIMLTSSDQDEDKAKSRAHKSVIDYFTKPMSASSLEKVPFLKK</sequence>
<dbReference type="PANTHER" id="PTHR44520:SF2">
    <property type="entry name" value="RESPONSE REGULATOR RCP1"/>
    <property type="match status" value="1"/>
</dbReference>
<dbReference type="Gene3D" id="3.40.50.2300">
    <property type="match status" value="1"/>
</dbReference>
<dbReference type="InterPro" id="IPR011006">
    <property type="entry name" value="CheY-like_superfamily"/>
</dbReference>
<dbReference type="SMART" id="SM00448">
    <property type="entry name" value="REC"/>
    <property type="match status" value="1"/>
</dbReference>
<dbReference type="Pfam" id="PF00072">
    <property type="entry name" value="Response_reg"/>
    <property type="match status" value="1"/>
</dbReference>
<dbReference type="RefSeq" id="WP_233345544.1">
    <property type="nucleotide sequence ID" value="NZ_RBII01000002.1"/>
</dbReference>
<feature type="domain" description="Response regulatory" evidence="2">
    <location>
        <begin position="3"/>
        <end position="123"/>
    </location>
</feature>
<dbReference type="InParanoid" id="A0A420WDF9"/>